<proteinExistence type="predicted"/>
<keyword evidence="3" id="KW-1185">Reference proteome</keyword>
<name>A0ABR0PLQ5_GOSAR</name>
<evidence type="ECO:0000259" key="1">
    <source>
        <dbReference type="Pfam" id="PF14111"/>
    </source>
</evidence>
<reference evidence="2 3" key="1">
    <citation type="submission" date="2023-03" db="EMBL/GenBank/DDBJ databases">
        <title>WGS of Gossypium arboreum.</title>
        <authorList>
            <person name="Yu D."/>
        </authorList>
    </citation>
    <scope>NUCLEOTIDE SEQUENCE [LARGE SCALE GENOMIC DNA]</scope>
    <source>
        <tissue evidence="2">Leaf</tissue>
    </source>
</reference>
<dbReference type="Proteomes" id="UP001358586">
    <property type="component" value="Chromosome 6"/>
</dbReference>
<dbReference type="EMBL" id="JARKNE010000006">
    <property type="protein sequence ID" value="KAK5825352.1"/>
    <property type="molecule type" value="Genomic_DNA"/>
</dbReference>
<evidence type="ECO:0000313" key="3">
    <source>
        <dbReference type="Proteomes" id="UP001358586"/>
    </source>
</evidence>
<evidence type="ECO:0000313" key="2">
    <source>
        <dbReference type="EMBL" id="KAK5825352.1"/>
    </source>
</evidence>
<feature type="domain" description="DUF4283" evidence="1">
    <location>
        <begin position="31"/>
        <end position="103"/>
    </location>
</feature>
<dbReference type="InterPro" id="IPR025558">
    <property type="entry name" value="DUF4283"/>
</dbReference>
<dbReference type="Pfam" id="PF14111">
    <property type="entry name" value="DUF4283"/>
    <property type="match status" value="1"/>
</dbReference>
<sequence length="118" mass="13975">MYNRNEITLLEEELIQLTAKSSLVTPSENPTLICSVWTRRSYNLDNLIAQLRSIWKTKKKFEILITGQNLFTISFEDEGDLEQILEGHPWFFQKQLIIFDRLTKPVERNKIQLIFSPF</sequence>
<protein>
    <recommendedName>
        <fullName evidence="1">DUF4283 domain-containing protein</fullName>
    </recommendedName>
</protein>
<organism evidence="2 3">
    <name type="scientific">Gossypium arboreum</name>
    <name type="common">Tree cotton</name>
    <name type="synonym">Gossypium nanking</name>
    <dbReference type="NCBI Taxonomy" id="29729"/>
    <lineage>
        <taxon>Eukaryota</taxon>
        <taxon>Viridiplantae</taxon>
        <taxon>Streptophyta</taxon>
        <taxon>Embryophyta</taxon>
        <taxon>Tracheophyta</taxon>
        <taxon>Spermatophyta</taxon>
        <taxon>Magnoliopsida</taxon>
        <taxon>eudicotyledons</taxon>
        <taxon>Gunneridae</taxon>
        <taxon>Pentapetalae</taxon>
        <taxon>rosids</taxon>
        <taxon>malvids</taxon>
        <taxon>Malvales</taxon>
        <taxon>Malvaceae</taxon>
        <taxon>Malvoideae</taxon>
        <taxon>Gossypium</taxon>
    </lineage>
</organism>
<gene>
    <name evidence="2" type="ORF">PVK06_020176</name>
</gene>
<accession>A0ABR0PLQ5</accession>
<comment type="caution">
    <text evidence="2">The sequence shown here is derived from an EMBL/GenBank/DDBJ whole genome shotgun (WGS) entry which is preliminary data.</text>
</comment>